<dbReference type="Pfam" id="PF19847">
    <property type="entry name" value="DUF6322"/>
    <property type="match status" value="1"/>
</dbReference>
<proteinExistence type="predicted"/>
<dbReference type="InterPro" id="IPR046285">
    <property type="entry name" value="DUF6322"/>
</dbReference>
<organism evidence="1 2">
    <name type="scientific">Synechococcus phage S-SSM5</name>
    <dbReference type="NCBI Taxonomy" id="445685"/>
    <lineage>
        <taxon>Viruses</taxon>
        <taxon>Duplodnaviria</taxon>
        <taxon>Heunggongvirae</taxon>
        <taxon>Uroviricota</taxon>
        <taxon>Caudoviricetes</taxon>
        <taxon>Pantevenvirales</taxon>
        <taxon>Kyanoviridae</taxon>
        <taxon>Glaucusvirus</taxon>
        <taxon>Glaucusvirus ssm5</taxon>
    </lineage>
</organism>
<keyword evidence="2" id="KW-1185">Reference proteome</keyword>
<accession>E3SKK2</accession>
<dbReference type="GeneID" id="10329203"/>
<name>E3SKK2_9CAUD</name>
<sequence>MYIPNIFVTFTAYTYSRIPLDGKMKKFLPFVMLLMATPANADITHRLSSSVQLQVNSAATQATRLGNSYSVTGNNVNTTDGTTANTISTGAITSGVYSPGSISATQATAGEAFSFTASFTQADAIPTSAATTGEIQNFGIMTSNAAGSAGDLAGSIDSSGTMALTAGGAGTSAIGQFSSELIIK</sequence>
<dbReference type="EMBL" id="GU071097">
    <property type="protein sequence ID" value="ADO97908.1"/>
    <property type="molecule type" value="Genomic_DNA"/>
</dbReference>
<evidence type="ECO:0000313" key="2">
    <source>
        <dbReference type="Proteomes" id="UP000006526"/>
    </source>
</evidence>
<protein>
    <recommendedName>
        <fullName evidence="3">OMP1 protein</fullName>
    </recommendedName>
</protein>
<dbReference type="RefSeq" id="YP_004324765.1">
    <property type="nucleotide sequence ID" value="NC_015289.1"/>
</dbReference>
<dbReference type="KEGG" id="vg:10329203"/>
<dbReference type="OrthoDB" id="16899at10239"/>
<evidence type="ECO:0000313" key="1">
    <source>
        <dbReference type="EMBL" id="ADO97908.1"/>
    </source>
</evidence>
<evidence type="ECO:0008006" key="3">
    <source>
        <dbReference type="Google" id="ProtNLM"/>
    </source>
</evidence>
<reference evidence="1 2" key="1">
    <citation type="journal article" date="2010" name="Environ. Microbiol.">
        <title>Genomic analysis of oceanic cyanobacterial myoviruses compared with T4-like myoviruses from diverse hosts and environments.</title>
        <authorList>
            <person name="Sullivan M.B."/>
            <person name="Huang K.H."/>
            <person name="Ignacio-Espinoza J.C."/>
            <person name="Berlin A.M."/>
            <person name="Kelly L."/>
            <person name="Weigele P.R."/>
            <person name="DeFrancesco A.S."/>
            <person name="Kern S.E."/>
            <person name="Thompson L.R."/>
            <person name="Young S."/>
            <person name="Yandava C."/>
            <person name="Fu R."/>
            <person name="Krastins B."/>
            <person name="Chase M."/>
            <person name="Sarracino D."/>
            <person name="Osburne M.S."/>
            <person name="Henn M.R."/>
            <person name="Chisholm S.W."/>
        </authorList>
    </citation>
    <scope>NUCLEOTIDE SEQUENCE [LARGE SCALE GENOMIC DNA]</scope>
    <source>
        <strain evidence="1">8102-12</strain>
    </source>
</reference>
<dbReference type="Proteomes" id="UP000006526">
    <property type="component" value="Segment"/>
</dbReference>
<gene>
    <name evidence="1" type="ORF">SSSM5_162</name>
</gene>